<dbReference type="FunFam" id="2.90.10.10:FF:000003">
    <property type="entry name" value="G-type lectin S-receptor-like serine/threonine-protein kinase"/>
    <property type="match status" value="2"/>
</dbReference>
<evidence type="ECO:0000256" key="13">
    <source>
        <dbReference type="ARBA" id="ARBA00023136"/>
    </source>
</evidence>
<dbReference type="InterPro" id="IPR001245">
    <property type="entry name" value="Ser-Thr/Tyr_kinase_cat_dom"/>
</dbReference>
<dbReference type="InterPro" id="IPR036426">
    <property type="entry name" value="Bulb-type_lectin_dom_sf"/>
</dbReference>
<dbReference type="SUPFAM" id="SSF51110">
    <property type="entry name" value="alpha-D-mannose-specific plant lectins"/>
    <property type="match status" value="2"/>
</dbReference>
<dbReference type="InterPro" id="IPR001480">
    <property type="entry name" value="Bulb-type_lectin_dom"/>
</dbReference>
<dbReference type="EMBL" id="LR881466">
    <property type="protein sequence ID" value="CAD5315996.1"/>
    <property type="molecule type" value="Genomic_DNA"/>
</dbReference>
<evidence type="ECO:0000256" key="8">
    <source>
        <dbReference type="ARBA" id="ARBA00022734"/>
    </source>
</evidence>
<dbReference type="InterPro" id="IPR003609">
    <property type="entry name" value="Pan_app"/>
</dbReference>
<dbReference type="SMART" id="SM00473">
    <property type="entry name" value="PAN_AP"/>
    <property type="match status" value="2"/>
</dbReference>
<dbReference type="SUPFAM" id="SSF56112">
    <property type="entry name" value="Protein kinase-like (PK-like)"/>
    <property type="match status" value="2"/>
</dbReference>
<evidence type="ECO:0000256" key="6">
    <source>
        <dbReference type="ARBA" id="ARBA00022692"/>
    </source>
</evidence>
<comment type="subcellular location">
    <subcellularLocation>
        <location evidence="1">Cell membrane</location>
        <topology evidence="1">Single-pass type I membrane protein</topology>
    </subcellularLocation>
</comment>
<keyword evidence="10" id="KW-0418">Kinase</keyword>
<keyword evidence="15" id="KW-0325">Glycoprotein</keyword>
<evidence type="ECO:0000256" key="9">
    <source>
        <dbReference type="ARBA" id="ARBA00022741"/>
    </source>
</evidence>
<dbReference type="Pfam" id="PF11883">
    <property type="entry name" value="DUF3403"/>
    <property type="match status" value="1"/>
</dbReference>
<dbReference type="PROSITE" id="PS50927">
    <property type="entry name" value="BULB_LECTIN"/>
    <property type="match status" value="2"/>
</dbReference>
<dbReference type="AlphaFoldDB" id="A0A7G2E3B9"/>
<evidence type="ECO:0000256" key="17">
    <source>
        <dbReference type="SAM" id="SignalP"/>
    </source>
</evidence>
<dbReference type="GO" id="GO:0004713">
    <property type="term" value="F:protein tyrosine kinase activity"/>
    <property type="evidence" value="ECO:0007669"/>
    <property type="project" value="InterPro"/>
</dbReference>
<evidence type="ECO:0000259" key="19">
    <source>
        <dbReference type="PROSITE" id="PS50948"/>
    </source>
</evidence>
<keyword evidence="8" id="KW-0430">Lectin</keyword>
<gene>
    <name evidence="20" type="ORF">AT9943_LOCUS4336</name>
</gene>
<evidence type="ECO:0000256" key="16">
    <source>
        <dbReference type="SAM" id="Phobius"/>
    </source>
</evidence>
<feature type="domain" description="Bulb-type lectin" evidence="18">
    <location>
        <begin position="712"/>
        <end position="833"/>
    </location>
</feature>
<keyword evidence="11" id="KW-0067">ATP-binding</keyword>
<keyword evidence="7 17" id="KW-0732">Signal</keyword>
<dbReference type="CDD" id="cd00028">
    <property type="entry name" value="B_lectin"/>
    <property type="match status" value="2"/>
</dbReference>
<organism evidence="20 21">
    <name type="scientific">Arabidopsis thaliana</name>
    <name type="common">Mouse-ear cress</name>
    <dbReference type="NCBI Taxonomy" id="3702"/>
    <lineage>
        <taxon>Eukaryota</taxon>
        <taxon>Viridiplantae</taxon>
        <taxon>Streptophyta</taxon>
        <taxon>Embryophyta</taxon>
        <taxon>Tracheophyta</taxon>
        <taxon>Spermatophyta</taxon>
        <taxon>Magnoliopsida</taxon>
        <taxon>eudicotyledons</taxon>
        <taxon>Gunneridae</taxon>
        <taxon>Pentapetalae</taxon>
        <taxon>rosids</taxon>
        <taxon>malvids</taxon>
        <taxon>Brassicales</taxon>
        <taxon>Brassicaceae</taxon>
        <taxon>Camelineae</taxon>
        <taxon>Arabidopsis</taxon>
    </lineage>
</organism>
<dbReference type="GO" id="GO:0005886">
    <property type="term" value="C:plasma membrane"/>
    <property type="evidence" value="ECO:0007669"/>
    <property type="project" value="UniProtKB-SubCell"/>
</dbReference>
<evidence type="ECO:0000256" key="5">
    <source>
        <dbReference type="ARBA" id="ARBA00022679"/>
    </source>
</evidence>
<dbReference type="CDD" id="cd01098">
    <property type="entry name" value="PAN_AP_plant"/>
    <property type="match status" value="2"/>
</dbReference>
<dbReference type="GO" id="GO:0048544">
    <property type="term" value="P:recognition of pollen"/>
    <property type="evidence" value="ECO:0007669"/>
    <property type="project" value="InterPro"/>
</dbReference>
<feature type="domain" description="Apple" evidence="19">
    <location>
        <begin position="326"/>
        <end position="408"/>
    </location>
</feature>
<dbReference type="PANTHER" id="PTHR32444:SF235">
    <property type="entry name" value="OS01G0783900 PROTEIN"/>
    <property type="match status" value="1"/>
</dbReference>
<keyword evidence="4" id="KW-0245">EGF-like domain</keyword>
<feature type="transmembrane region" description="Helical" evidence="16">
    <location>
        <begin position="1113"/>
        <end position="1136"/>
    </location>
</feature>
<dbReference type="Pfam" id="PF00954">
    <property type="entry name" value="S_locus_glycop"/>
    <property type="match status" value="2"/>
</dbReference>
<keyword evidence="14" id="KW-1015">Disulfide bond</keyword>
<keyword evidence="2" id="KW-1003">Cell membrane</keyword>
<evidence type="ECO:0000256" key="2">
    <source>
        <dbReference type="ARBA" id="ARBA00022475"/>
    </source>
</evidence>
<name>A0A7G2E3B9_ARATH</name>
<evidence type="ECO:0000259" key="18">
    <source>
        <dbReference type="PROSITE" id="PS50927"/>
    </source>
</evidence>
<dbReference type="InterPro" id="IPR020635">
    <property type="entry name" value="Tyr_kinase_cat_dom"/>
</dbReference>
<feature type="signal peptide" evidence="17">
    <location>
        <begin position="1"/>
        <end position="17"/>
    </location>
</feature>
<feature type="transmembrane region" description="Helical" evidence="16">
    <location>
        <begin position="420"/>
        <end position="441"/>
    </location>
</feature>
<dbReference type="InterPro" id="IPR000858">
    <property type="entry name" value="S_locus_glycoprot_dom"/>
</dbReference>
<keyword evidence="12 16" id="KW-1133">Transmembrane helix</keyword>
<dbReference type="PANTHER" id="PTHR32444">
    <property type="entry name" value="BULB-TYPE LECTIN DOMAIN-CONTAINING PROTEIN"/>
    <property type="match status" value="1"/>
</dbReference>
<feature type="domain" description="Apple" evidence="19">
    <location>
        <begin position="1021"/>
        <end position="1103"/>
    </location>
</feature>
<keyword evidence="13 16" id="KW-0472">Membrane</keyword>
<evidence type="ECO:0000256" key="12">
    <source>
        <dbReference type="ARBA" id="ARBA00022989"/>
    </source>
</evidence>
<dbReference type="InterPro" id="IPR011009">
    <property type="entry name" value="Kinase-like_dom_sf"/>
</dbReference>
<keyword evidence="9" id="KW-0547">Nucleotide-binding</keyword>
<evidence type="ECO:0000256" key="4">
    <source>
        <dbReference type="ARBA" id="ARBA00022536"/>
    </source>
</evidence>
<dbReference type="Pfam" id="PF01453">
    <property type="entry name" value="B_lectin"/>
    <property type="match status" value="2"/>
</dbReference>
<evidence type="ECO:0000256" key="10">
    <source>
        <dbReference type="ARBA" id="ARBA00022777"/>
    </source>
</evidence>
<feature type="domain" description="Bulb-type lectin" evidence="18">
    <location>
        <begin position="16"/>
        <end position="137"/>
    </location>
</feature>
<evidence type="ECO:0000256" key="15">
    <source>
        <dbReference type="ARBA" id="ARBA00023180"/>
    </source>
</evidence>
<evidence type="ECO:0000256" key="7">
    <source>
        <dbReference type="ARBA" id="ARBA00022729"/>
    </source>
</evidence>
<dbReference type="Pfam" id="PF08276">
    <property type="entry name" value="PAN_2"/>
    <property type="match status" value="2"/>
</dbReference>
<dbReference type="Proteomes" id="UP000516314">
    <property type="component" value="Chromosome 1"/>
</dbReference>
<reference evidence="20 21" key="1">
    <citation type="submission" date="2020-09" db="EMBL/GenBank/DDBJ databases">
        <authorList>
            <person name="Ashkenazy H."/>
        </authorList>
    </citation>
    <scope>NUCLEOTIDE SEQUENCE [LARGE SCALE GENOMIC DNA]</scope>
    <source>
        <strain evidence="21">cv. Cdm-0</strain>
    </source>
</reference>
<accession>A0A7G2E3B9</accession>
<evidence type="ECO:0000256" key="14">
    <source>
        <dbReference type="ARBA" id="ARBA00023157"/>
    </source>
</evidence>
<dbReference type="GO" id="GO:0031625">
    <property type="term" value="F:ubiquitin protein ligase binding"/>
    <property type="evidence" value="ECO:0007669"/>
    <property type="project" value="UniProtKB-ARBA"/>
</dbReference>
<keyword evidence="6 16" id="KW-0812">Transmembrane</keyword>
<dbReference type="Gene3D" id="3.30.200.20">
    <property type="entry name" value="Phosphorylase Kinase, domain 1"/>
    <property type="match status" value="2"/>
</dbReference>
<sequence>MGKKRIVLLLFISFSYAEITKESPLSIGQTLSSSNGVYELGFFSFNNSQNQYVGIWFKGIIPRVVVWVANREKPVTDSAANLVISSSGSLLLINGKHDVVWSTGEISASKGSHAELSDYGNLMVKDNVTGRTLWESFEHLGNTLLPLSTMMYNLVTGEKRGLSSWKSYTDPSPGDFWVQITPQVPSQGFVMRGSTPYYRTGPWAKTRYTGIPQMDESYTSPFSLHQDVNGSGYFSYFERDYKLSRIMLTSEGSMKVLRYNGLDWKSSYEGPANSCDIYGVCGPFGFCVISDPPKCKCFKGFVPKSIEEWKRGNWTSGCARRTELHCQGNSTGKDANVFHTVPNIKPPDFYEYANSVDAEGCYQSCLHNCSCLAFAYIPGIGCLMWSKDLMDTMQFSAGGEILSIRLAHSELDVHKRKMTIVASTVSLTLFVILGFATFGFWRNRVKHHEDAWRNDLQSQDVPGLEFFEMNTIQTATSNFSLSNKLGHGGFGSVYKGKLQDGREIAVKRLSSSSEQGKQEFMNEIVLISKLQHRNLVSSGTAYFIVFTWFSYGEEGKALLAYVWECWCETRGVNLLDQALDDSSHPAEVGRCVQIGLLCVQHQPADRPNTLELLSMLTTTSDLPLPKQPTFAVHTRNDEPPSNDLMITVNEMTEILRLFWRKQSRPVAQMVGVLEMELGTSGALKVLIMHFKCSILETKSWRQEHGNITGFLICGITKESPFSIGQTLSSSNGVYELGFFSLNNSQNQYLGIWFKSIIPQVVVWVANREKPVTDSAANLGISSNGSLLLSNGKHGVVWSTGDIFASNGSRAELTDHGNLVFIDKVSGRTLWQSFEHLGNTLLPTSIMMYNLVAGEKRGLTAWKSYTDPSPGEFVALITPQVPSQGIIMRGSTRYYRTGPWAKTRFTGSPQMDESYTSPFILTQDVNGSGYFSFVERGKPSRMILTSEGTMKVLVHNGMDWESTYKGPANSCDIYGVCGPFGLCAVSIPPKCKCFKGFVPKFAKEWKKGNWTSGCVRRTELHCQGNSSGKDANVFYTVPNIKPPDFYEYANSQNAEECHQNCLHNCSCLAFSYIPGIGCLMWSKDLMDTRQFSAAGELLSIRLARSELDVNKRKMTIVASTVSLTLFVIFGFAAFGFWRCRVEHNAHISNDAWRNFLQSQDVPGLEFFEMNAIQTATNNFSLSNKLGPGGFGSVYKGKLQDGREIAKLSPGFGMLRRRNREAIDL</sequence>
<dbReference type="InterPro" id="IPR021820">
    <property type="entry name" value="S-locus_recpt_kinase_C"/>
</dbReference>
<keyword evidence="5" id="KW-0808">Transferase</keyword>
<dbReference type="Gene3D" id="1.10.510.10">
    <property type="entry name" value="Transferase(Phosphotransferase) domain 1"/>
    <property type="match status" value="1"/>
</dbReference>
<feature type="chain" id="PRO_5028996111" evidence="17">
    <location>
        <begin position="18"/>
        <end position="1223"/>
    </location>
</feature>
<dbReference type="SMART" id="SM00219">
    <property type="entry name" value="TyrKc"/>
    <property type="match status" value="1"/>
</dbReference>
<dbReference type="GO" id="GO:0005524">
    <property type="term" value="F:ATP binding"/>
    <property type="evidence" value="ECO:0007669"/>
    <property type="project" value="UniProtKB-KW"/>
</dbReference>
<evidence type="ECO:0000313" key="20">
    <source>
        <dbReference type="EMBL" id="CAD5315996.1"/>
    </source>
</evidence>
<dbReference type="PROSITE" id="PS50948">
    <property type="entry name" value="PAN"/>
    <property type="match status" value="2"/>
</dbReference>
<evidence type="ECO:0000256" key="1">
    <source>
        <dbReference type="ARBA" id="ARBA00004251"/>
    </source>
</evidence>
<dbReference type="GO" id="GO:0004674">
    <property type="term" value="F:protein serine/threonine kinase activity"/>
    <property type="evidence" value="ECO:0007669"/>
    <property type="project" value="UniProtKB-KW"/>
</dbReference>
<evidence type="ECO:0000256" key="3">
    <source>
        <dbReference type="ARBA" id="ARBA00022527"/>
    </source>
</evidence>
<dbReference type="GO" id="GO:0030246">
    <property type="term" value="F:carbohydrate binding"/>
    <property type="evidence" value="ECO:0007669"/>
    <property type="project" value="UniProtKB-KW"/>
</dbReference>
<protein>
    <submittedName>
        <fullName evidence="20">(thale cress) hypothetical protein</fullName>
    </submittedName>
</protein>
<keyword evidence="3" id="KW-0723">Serine/threonine-protein kinase</keyword>
<dbReference type="Pfam" id="PF07714">
    <property type="entry name" value="PK_Tyr_Ser-Thr"/>
    <property type="match status" value="1"/>
</dbReference>
<proteinExistence type="predicted"/>
<evidence type="ECO:0000256" key="11">
    <source>
        <dbReference type="ARBA" id="ARBA00022840"/>
    </source>
</evidence>
<dbReference type="Gene3D" id="2.90.10.10">
    <property type="entry name" value="Bulb-type lectin domain"/>
    <property type="match status" value="2"/>
</dbReference>
<dbReference type="SMART" id="SM00108">
    <property type="entry name" value="B_lectin"/>
    <property type="match status" value="2"/>
</dbReference>
<evidence type="ECO:0000313" key="21">
    <source>
        <dbReference type="Proteomes" id="UP000516314"/>
    </source>
</evidence>